<dbReference type="Proteomes" id="UP000064967">
    <property type="component" value="Chromosome"/>
</dbReference>
<dbReference type="EMBL" id="CP012333">
    <property type="protein sequence ID" value="AKU96122.1"/>
    <property type="molecule type" value="Genomic_DNA"/>
</dbReference>
<sequence length="500" mass="51007">MRIFGVGTLTMLAGLAGCNAVLGLEEQPLRSFDAGTTGPVAPAACRVDGDCVPPNGCYTGRCDTVLGACAYTLCSSNARACSAGTCDPTTLTCTGEKDYGFRAGGYAVPDVTIACKDASACLAAAFPFVFIGTPSGVTTLGVESIAGSTARKIPTQVDIHPAQLVTSGRRLWILGEVQGAAPPYQLPIATIEIPSDPTIASLSATTSLVAYPFPRAVGFPAPKGALFVSFDDASQGFPTARVDAPLPSGAAFEMRAGSGPGASSSALPMFRIPQDAANGSLVASSGERLVVYRAPATFNLITTPATATATLAADDVITPAPPVLAAPRFTQGPNGTVMLGAPVVADPENDCNCTSHQRLQWVLPNTSAAKVDANQVADPEGYQNPFVGGAAACHTCNPASYFVGATLAAWVDDRRVLVAAPASDPAENRTLTAVRLLERDPIAAPATRRFSTTPADAPPGNFATDRIALASSNGLGYLLLAGSQGSGVTLATIDPRCDAK</sequence>
<protein>
    <submittedName>
        <fullName evidence="1">Uncharacterized protein</fullName>
    </submittedName>
</protein>
<dbReference type="STRING" id="1391654.AKJ09_02786"/>
<reference evidence="1 2" key="1">
    <citation type="submission" date="2015-08" db="EMBL/GenBank/DDBJ databases">
        <authorList>
            <person name="Babu N.S."/>
            <person name="Beckwith C.J."/>
            <person name="Beseler K.G."/>
            <person name="Brison A."/>
            <person name="Carone J.V."/>
            <person name="Caskin T.P."/>
            <person name="Diamond M."/>
            <person name="Durham M.E."/>
            <person name="Foxe J.M."/>
            <person name="Go M."/>
            <person name="Henderson B.A."/>
            <person name="Jones I.B."/>
            <person name="McGettigan J.A."/>
            <person name="Micheletti S.J."/>
            <person name="Nasrallah M.E."/>
            <person name="Ortiz D."/>
            <person name="Piller C.R."/>
            <person name="Privatt S.R."/>
            <person name="Schneider S.L."/>
            <person name="Sharp S."/>
            <person name="Smith T.C."/>
            <person name="Stanton J.D."/>
            <person name="Ullery H.E."/>
            <person name="Wilson R.J."/>
            <person name="Serrano M.G."/>
            <person name="Buck G."/>
            <person name="Lee V."/>
            <person name="Wang Y."/>
            <person name="Carvalho R."/>
            <person name="Voegtly L."/>
            <person name="Shi R."/>
            <person name="Duckworth R."/>
            <person name="Johnson A."/>
            <person name="Loviza R."/>
            <person name="Walstead R."/>
            <person name="Shah Z."/>
            <person name="Kiflezghi M."/>
            <person name="Wade K."/>
            <person name="Ball S.L."/>
            <person name="Bradley K.W."/>
            <person name="Asai D.J."/>
            <person name="Bowman C.A."/>
            <person name="Russell D.A."/>
            <person name="Pope W.H."/>
            <person name="Jacobs-Sera D."/>
            <person name="Hendrix R.W."/>
            <person name="Hatfull G.F."/>
        </authorList>
    </citation>
    <scope>NUCLEOTIDE SEQUENCE [LARGE SCALE GENOMIC DNA]</scope>
    <source>
        <strain evidence="1 2">DSM 27648</strain>
    </source>
</reference>
<dbReference type="KEGG" id="llu:AKJ09_02786"/>
<keyword evidence="2" id="KW-1185">Reference proteome</keyword>
<organism evidence="1 2">
    <name type="scientific">Labilithrix luteola</name>
    <dbReference type="NCBI Taxonomy" id="1391654"/>
    <lineage>
        <taxon>Bacteria</taxon>
        <taxon>Pseudomonadati</taxon>
        <taxon>Myxococcota</taxon>
        <taxon>Polyangia</taxon>
        <taxon>Polyangiales</taxon>
        <taxon>Labilitrichaceae</taxon>
        <taxon>Labilithrix</taxon>
    </lineage>
</organism>
<accession>A0A0K1PRG9</accession>
<proteinExistence type="predicted"/>
<dbReference type="PROSITE" id="PS51257">
    <property type="entry name" value="PROKAR_LIPOPROTEIN"/>
    <property type="match status" value="1"/>
</dbReference>
<evidence type="ECO:0000313" key="1">
    <source>
        <dbReference type="EMBL" id="AKU96122.1"/>
    </source>
</evidence>
<name>A0A0K1PRG9_9BACT</name>
<evidence type="ECO:0000313" key="2">
    <source>
        <dbReference type="Proteomes" id="UP000064967"/>
    </source>
</evidence>
<dbReference type="RefSeq" id="WP_146647461.1">
    <property type="nucleotide sequence ID" value="NZ_CP012333.1"/>
</dbReference>
<dbReference type="AlphaFoldDB" id="A0A0K1PRG9"/>
<gene>
    <name evidence="1" type="ORF">AKJ09_02786</name>
</gene>